<organism evidence="1">
    <name type="scientific">marine sediment metagenome</name>
    <dbReference type="NCBI Taxonomy" id="412755"/>
    <lineage>
        <taxon>unclassified sequences</taxon>
        <taxon>metagenomes</taxon>
        <taxon>ecological metagenomes</taxon>
    </lineage>
</organism>
<proteinExistence type="predicted"/>
<protein>
    <submittedName>
        <fullName evidence="1">Uncharacterized protein</fullName>
    </submittedName>
</protein>
<accession>A0A0F9HTW4</accession>
<reference evidence="1" key="1">
    <citation type="journal article" date="2015" name="Nature">
        <title>Complex archaea that bridge the gap between prokaryotes and eukaryotes.</title>
        <authorList>
            <person name="Spang A."/>
            <person name="Saw J.H."/>
            <person name="Jorgensen S.L."/>
            <person name="Zaremba-Niedzwiedzka K."/>
            <person name="Martijn J."/>
            <person name="Lind A.E."/>
            <person name="van Eijk R."/>
            <person name="Schleper C."/>
            <person name="Guy L."/>
            <person name="Ettema T.J."/>
        </authorList>
    </citation>
    <scope>NUCLEOTIDE SEQUENCE</scope>
</reference>
<dbReference type="EMBL" id="LAZR01014195">
    <property type="protein sequence ID" value="KKM18557.1"/>
    <property type="molecule type" value="Genomic_DNA"/>
</dbReference>
<comment type="caution">
    <text evidence="1">The sequence shown here is derived from an EMBL/GenBank/DDBJ whole genome shotgun (WGS) entry which is preliminary data.</text>
</comment>
<sequence length="135" mass="15369">MRIFLIFTNMNCSFYIVILLISVFSSGPVFRTPAGFVFQDGSTKIRVINATDHSFTNVSLFSMNFDNLLPNDTLAYKELRYDSLRDDPLIYCVIDGKNLARYLTIPDKAARRFTYVIDSVTNGILHVSSYSEISE</sequence>
<name>A0A0F9HTW4_9ZZZZ</name>
<gene>
    <name evidence="1" type="ORF">LCGC14_1664490</name>
</gene>
<evidence type="ECO:0000313" key="1">
    <source>
        <dbReference type="EMBL" id="KKM18557.1"/>
    </source>
</evidence>
<dbReference type="AlphaFoldDB" id="A0A0F9HTW4"/>